<evidence type="ECO:0000256" key="1">
    <source>
        <dbReference type="SAM" id="MobiDB-lite"/>
    </source>
</evidence>
<dbReference type="RefSeq" id="XP_040802574.1">
    <property type="nucleotide sequence ID" value="XM_040950582.1"/>
</dbReference>
<dbReference type="VEuPathDB" id="FungiDB:BO72DRAFT_63858"/>
<keyword evidence="2" id="KW-1133">Transmembrane helix</keyword>
<evidence type="ECO:0000313" key="3">
    <source>
        <dbReference type="EMBL" id="RAK78564.1"/>
    </source>
</evidence>
<feature type="transmembrane region" description="Helical" evidence="2">
    <location>
        <begin position="75"/>
        <end position="92"/>
    </location>
</feature>
<sequence length="102" mass="11342">MSYQHTHTDTTVAVSITPPKDRLHGEEEHHTHSSPRPPLFPPSNPLFPPHDHRQDLPCIPPSIIVLAQRRGYERCWLLAAGCCAILLAVNLADLGPCVTHFP</sequence>
<evidence type="ECO:0000256" key="2">
    <source>
        <dbReference type="SAM" id="Phobius"/>
    </source>
</evidence>
<protein>
    <submittedName>
        <fullName evidence="3">Uncharacterized protein</fullName>
    </submittedName>
</protein>
<name>A0A8G1RSL9_9EURO</name>
<keyword evidence="2" id="KW-0472">Membrane</keyword>
<feature type="compositionally biased region" description="Pro residues" evidence="1">
    <location>
        <begin position="35"/>
        <end position="46"/>
    </location>
</feature>
<organism evidence="3 4">
    <name type="scientific">Aspergillus fijiensis CBS 313.89</name>
    <dbReference type="NCBI Taxonomy" id="1448319"/>
    <lineage>
        <taxon>Eukaryota</taxon>
        <taxon>Fungi</taxon>
        <taxon>Dikarya</taxon>
        <taxon>Ascomycota</taxon>
        <taxon>Pezizomycotina</taxon>
        <taxon>Eurotiomycetes</taxon>
        <taxon>Eurotiomycetidae</taxon>
        <taxon>Eurotiales</taxon>
        <taxon>Aspergillaceae</taxon>
        <taxon>Aspergillus</taxon>
    </lineage>
</organism>
<reference evidence="3 4" key="1">
    <citation type="submission" date="2018-02" db="EMBL/GenBank/DDBJ databases">
        <title>The genomes of Aspergillus section Nigri reveals drivers in fungal speciation.</title>
        <authorList>
            <consortium name="DOE Joint Genome Institute"/>
            <person name="Vesth T.C."/>
            <person name="Nybo J."/>
            <person name="Theobald S."/>
            <person name="Brandl J."/>
            <person name="Frisvad J.C."/>
            <person name="Nielsen K.F."/>
            <person name="Lyhne E.K."/>
            <person name="Kogle M.E."/>
            <person name="Kuo A."/>
            <person name="Riley R."/>
            <person name="Clum A."/>
            <person name="Nolan M."/>
            <person name="Lipzen A."/>
            <person name="Salamov A."/>
            <person name="Henrissat B."/>
            <person name="Wiebenga A."/>
            <person name="De vries R.P."/>
            <person name="Grigoriev I.V."/>
            <person name="Mortensen U.H."/>
            <person name="Andersen M.R."/>
            <person name="Baker S.E."/>
        </authorList>
    </citation>
    <scope>NUCLEOTIDE SEQUENCE [LARGE SCALE GENOMIC DNA]</scope>
    <source>
        <strain evidence="3 4">CBS 313.89</strain>
    </source>
</reference>
<feature type="compositionally biased region" description="Polar residues" evidence="1">
    <location>
        <begin position="1"/>
        <end position="14"/>
    </location>
</feature>
<proteinExistence type="predicted"/>
<feature type="compositionally biased region" description="Basic and acidic residues" evidence="1">
    <location>
        <begin position="19"/>
        <end position="31"/>
    </location>
</feature>
<gene>
    <name evidence="3" type="ORF">BO72DRAFT_63858</name>
</gene>
<feature type="region of interest" description="Disordered" evidence="1">
    <location>
        <begin position="1"/>
        <end position="46"/>
    </location>
</feature>
<dbReference type="Proteomes" id="UP000249789">
    <property type="component" value="Unassembled WGS sequence"/>
</dbReference>
<keyword evidence="4" id="KW-1185">Reference proteome</keyword>
<dbReference type="AlphaFoldDB" id="A0A8G1RSL9"/>
<dbReference type="EMBL" id="KZ824636">
    <property type="protein sequence ID" value="RAK78564.1"/>
    <property type="molecule type" value="Genomic_DNA"/>
</dbReference>
<dbReference type="GeneID" id="63867917"/>
<accession>A0A8G1RSL9</accession>
<evidence type="ECO:0000313" key="4">
    <source>
        <dbReference type="Proteomes" id="UP000249789"/>
    </source>
</evidence>
<keyword evidence="2" id="KW-0812">Transmembrane</keyword>